<dbReference type="OrthoDB" id="451203at2"/>
<evidence type="ECO:0008006" key="3">
    <source>
        <dbReference type="Google" id="ProtNLM"/>
    </source>
</evidence>
<dbReference type="HOGENOM" id="CLU_484726_0_0_3"/>
<dbReference type="AlphaFoldDB" id="B7JZL2"/>
<dbReference type="EMBL" id="CP001287">
    <property type="protein sequence ID" value="ACK64955.1"/>
    <property type="molecule type" value="Genomic_DNA"/>
</dbReference>
<accession>B7JZL2</accession>
<gene>
    <name evidence="1" type="ordered locus">PCC8801_0877</name>
</gene>
<keyword evidence="2" id="KW-1185">Reference proteome</keyword>
<dbReference type="InterPro" id="IPR021787">
    <property type="entry name" value="DUF3352"/>
</dbReference>
<dbReference type="Pfam" id="PF11832">
    <property type="entry name" value="DUF3352"/>
    <property type="match status" value="1"/>
</dbReference>
<dbReference type="STRING" id="41431.PCC8801_0877"/>
<proteinExistence type="predicted"/>
<dbReference type="Proteomes" id="UP000008204">
    <property type="component" value="Chromosome"/>
</dbReference>
<dbReference type="KEGG" id="cyp:PCC8801_0877"/>
<evidence type="ECO:0000313" key="2">
    <source>
        <dbReference type="Proteomes" id="UP000008204"/>
    </source>
</evidence>
<name>B7JZL2_RIPO1</name>
<dbReference type="RefSeq" id="WP_012594230.1">
    <property type="nucleotide sequence ID" value="NC_011726.1"/>
</dbReference>
<protein>
    <recommendedName>
        <fullName evidence="3">DUF3352 domain-containing protein</fullName>
    </recommendedName>
</protein>
<organism evidence="1 2">
    <name type="scientific">Rippkaea orientalis (strain PCC 8801 / RF-1)</name>
    <name type="common">Cyanothece sp. (strain PCC 8801)</name>
    <dbReference type="NCBI Taxonomy" id="41431"/>
    <lineage>
        <taxon>Bacteria</taxon>
        <taxon>Bacillati</taxon>
        <taxon>Cyanobacteriota</taxon>
        <taxon>Cyanophyceae</taxon>
        <taxon>Oscillatoriophycideae</taxon>
        <taxon>Chroococcales</taxon>
        <taxon>Aphanothecaceae</taxon>
        <taxon>Rippkaea</taxon>
        <taxon>Rippkaea orientalis</taxon>
    </lineage>
</organism>
<dbReference type="eggNOG" id="COG3040">
    <property type="taxonomic scope" value="Bacteria"/>
</dbReference>
<evidence type="ECO:0000313" key="1">
    <source>
        <dbReference type="EMBL" id="ACK64955.1"/>
    </source>
</evidence>
<reference evidence="2" key="1">
    <citation type="journal article" date="2011" name="MBio">
        <title>Novel metabolic attributes of the genus Cyanothece, comprising a group of unicellular nitrogen-fixing Cyanobacteria.</title>
        <authorList>
            <person name="Bandyopadhyay A."/>
            <person name="Elvitigala T."/>
            <person name="Welsh E."/>
            <person name="Stockel J."/>
            <person name="Liberton M."/>
            <person name="Min H."/>
            <person name="Sherman L.A."/>
            <person name="Pakrasi H.B."/>
        </authorList>
    </citation>
    <scope>NUCLEOTIDE SEQUENCE [LARGE SCALE GENOMIC DNA]</scope>
    <source>
        <strain evidence="2">PCC 8801</strain>
    </source>
</reference>
<sequence>MKLRSFFITLAISVLILLSLAGGSLYWILAQSPLNLVSGGVLREPITAIFVPKQAPVMISLLVNPDRLEALAKLIAFPQNRRRSHQQFLTLEKQLLAQTGLDYSSQIQPWLGEEITLAVTSLDFDRNPDNGVQPGYLLAITTKDSQLAKEFLQSSYSKDAIAGTSDLIFEPYKGVNLIYQKNRDTDVNQTLSATAILNNVVLFANHPKILRDAINNVQVPDLNLKQSPSYQEALKTITEPRIGLIYANFPSLSAWLGNLPLPELPEITQTLTVAFSVKSEGLVAQTALIGGSKAQDRLPVLSQPVSTLAYIPPNSILTAAGTDLNQLWREIETGLATESPLQQVLNQAITSLQEPLGVNLPKEIFPWVEGEFSLGLLPHPHSGEPDWIFVAQKVPGVNMSEILEKLDELAQEKGYSIGNLPLLDTTVTAWTKLTTAKGNHNSSLTQLAAQVSGLYSETDQYVIFATSVEAMSQALSTSENTIIRSEKLQQAIAGLSAENDGYLYIDWSQGQKLLEQKFPIVKVVELSIKPLLNNLRSLTISSQGSQNSIRRGTVFFNLGVR</sequence>